<dbReference type="InterPro" id="IPR001789">
    <property type="entry name" value="Sig_transdc_resp-reg_receiver"/>
</dbReference>
<gene>
    <name evidence="15" type="ORF">NE398_08540</name>
</gene>
<evidence type="ECO:0000256" key="1">
    <source>
        <dbReference type="ARBA" id="ARBA00000085"/>
    </source>
</evidence>
<dbReference type="SUPFAM" id="SSF47384">
    <property type="entry name" value="Homodimeric domain of signal transducing histidine kinase"/>
    <property type="match status" value="1"/>
</dbReference>
<dbReference type="AlphaFoldDB" id="A0A9X3XNJ2"/>
<keyword evidence="7" id="KW-0418">Kinase</keyword>
<dbReference type="PROSITE" id="PS50110">
    <property type="entry name" value="RESPONSE_REGULATORY"/>
    <property type="match status" value="1"/>
</dbReference>
<dbReference type="Proteomes" id="UP001141183">
    <property type="component" value="Unassembled WGS sequence"/>
</dbReference>
<evidence type="ECO:0000256" key="11">
    <source>
        <dbReference type="PROSITE-ProRule" id="PRU00169"/>
    </source>
</evidence>
<comment type="caution">
    <text evidence="15">The sequence shown here is derived from an EMBL/GenBank/DDBJ whole genome shotgun (WGS) entry which is preliminary data.</text>
</comment>
<dbReference type="InterPro" id="IPR011006">
    <property type="entry name" value="CheY-like_superfamily"/>
</dbReference>
<dbReference type="InterPro" id="IPR005467">
    <property type="entry name" value="His_kinase_dom"/>
</dbReference>
<dbReference type="Pfam" id="PF00512">
    <property type="entry name" value="HisKA"/>
    <property type="match status" value="1"/>
</dbReference>
<feature type="transmembrane region" description="Helical" evidence="12">
    <location>
        <begin position="290"/>
        <end position="313"/>
    </location>
</feature>
<dbReference type="InterPro" id="IPR036890">
    <property type="entry name" value="HATPase_C_sf"/>
</dbReference>
<dbReference type="CDD" id="cd00082">
    <property type="entry name" value="HisKA"/>
    <property type="match status" value="1"/>
</dbReference>
<dbReference type="PANTHER" id="PTHR43047:SF72">
    <property type="entry name" value="OSMOSENSING HISTIDINE PROTEIN KINASE SLN1"/>
    <property type="match status" value="1"/>
</dbReference>
<keyword evidence="15" id="KW-0067">ATP-binding</keyword>
<keyword evidence="6" id="KW-0808">Transferase</keyword>
<evidence type="ECO:0000256" key="7">
    <source>
        <dbReference type="ARBA" id="ARBA00022777"/>
    </source>
</evidence>
<dbReference type="RefSeq" id="WP_161956053.1">
    <property type="nucleotide sequence ID" value="NZ_JAMRYU010000007.1"/>
</dbReference>
<evidence type="ECO:0000256" key="2">
    <source>
        <dbReference type="ARBA" id="ARBA00006402"/>
    </source>
</evidence>
<keyword evidence="16" id="KW-1185">Reference proteome</keyword>
<feature type="domain" description="Histidine kinase" evidence="13">
    <location>
        <begin position="335"/>
        <end position="559"/>
    </location>
</feature>
<evidence type="ECO:0000256" key="6">
    <source>
        <dbReference type="ARBA" id="ARBA00022679"/>
    </source>
</evidence>
<feature type="transmembrane region" description="Helical" evidence="12">
    <location>
        <begin position="15"/>
        <end position="35"/>
    </location>
</feature>
<evidence type="ECO:0000256" key="10">
    <source>
        <dbReference type="ARBA" id="ARBA00074306"/>
    </source>
</evidence>
<dbReference type="GO" id="GO:0000155">
    <property type="term" value="F:phosphorelay sensor kinase activity"/>
    <property type="evidence" value="ECO:0007669"/>
    <property type="project" value="InterPro"/>
</dbReference>
<protein>
    <recommendedName>
        <fullName evidence="10">Circadian input-output histidine kinase CikA</fullName>
        <ecNumber evidence="3">2.7.13.3</ecNumber>
    </recommendedName>
    <alternativeName>
        <fullName evidence="4">Stage 0 sporulation protein A homolog</fullName>
    </alternativeName>
</protein>
<dbReference type="Gene3D" id="3.30.450.20">
    <property type="entry name" value="PAS domain"/>
    <property type="match status" value="2"/>
</dbReference>
<evidence type="ECO:0000256" key="8">
    <source>
        <dbReference type="ARBA" id="ARBA00023012"/>
    </source>
</evidence>
<name>A0A9X3XNJ2_9CLOT</name>
<dbReference type="FunFam" id="3.30.565.10:FF:000010">
    <property type="entry name" value="Sensor histidine kinase RcsC"/>
    <property type="match status" value="1"/>
</dbReference>
<keyword evidence="5 11" id="KW-0597">Phosphoprotein</keyword>
<dbReference type="SMART" id="SM00388">
    <property type="entry name" value="HisKA"/>
    <property type="match status" value="1"/>
</dbReference>
<dbReference type="PANTHER" id="PTHR43047">
    <property type="entry name" value="TWO-COMPONENT HISTIDINE PROTEIN KINASE"/>
    <property type="match status" value="1"/>
</dbReference>
<feature type="modified residue" description="4-aspartylphosphate" evidence="11">
    <location>
        <position position="633"/>
    </location>
</feature>
<evidence type="ECO:0000256" key="4">
    <source>
        <dbReference type="ARBA" id="ARBA00018672"/>
    </source>
</evidence>
<dbReference type="Pfam" id="PF02518">
    <property type="entry name" value="HATPase_c"/>
    <property type="match status" value="1"/>
</dbReference>
<dbReference type="EMBL" id="JAMRYU010000007">
    <property type="protein sequence ID" value="MDC4240212.1"/>
    <property type="molecule type" value="Genomic_DNA"/>
</dbReference>
<dbReference type="SUPFAM" id="SSF55874">
    <property type="entry name" value="ATPase domain of HSP90 chaperone/DNA topoisomerase II/histidine kinase"/>
    <property type="match status" value="1"/>
</dbReference>
<feature type="domain" description="Response regulatory" evidence="14">
    <location>
        <begin position="581"/>
        <end position="699"/>
    </location>
</feature>
<dbReference type="InterPro" id="IPR003594">
    <property type="entry name" value="HATPase_dom"/>
</dbReference>
<dbReference type="Gene3D" id="3.40.50.2300">
    <property type="match status" value="1"/>
</dbReference>
<dbReference type="InterPro" id="IPR004358">
    <property type="entry name" value="Sig_transdc_His_kin-like_C"/>
</dbReference>
<accession>A0A9X3XNJ2</accession>
<dbReference type="InterPro" id="IPR036097">
    <property type="entry name" value="HisK_dim/P_sf"/>
</dbReference>
<evidence type="ECO:0000256" key="9">
    <source>
        <dbReference type="ARBA" id="ARBA00024867"/>
    </source>
</evidence>
<comment type="similarity">
    <text evidence="2">In the N-terminal section; belongs to the phytochrome family.</text>
</comment>
<sequence>MNFKKIGKEFYKKNIIKFSILIIIIILIILIRIYINYIKSILIEDAYRFVKTTSVKESSSISNLFNIRKEILKSILISNSDILSDSNNNKEELAALLKDEATLRGFKRIGISDIDGNAITTDDKRYSIKDRWDFKEVMSGKGPVYYKTRDKIDNSIVVISTMPIINNGAIKGILFATDSIENLINLSNIENYFGQVSTYVVDSKGDILVTNNDAVFLKNENMFNMLLEQNSIDVAEEIISDMDYGEDDIEIVSHKNKKYYLGYSKIENSMDLYVVVSLSKNSVLANSNKILISSILLVVAIMIVTISAFILLIRYNQKYVQLEEANLAKRIFLATISHEIRTPLYGIMGLTSATIKLSDSNLKVKEYLKKIDVLSNHLLSLLNDVIDISKIEARVIRIEKQKVKINNILSDINVIIKDKTNEKNQNYKIVTEGIDDLTIIGDELKLKQIILNLLINAIKYTSNEGTISLFIKLINKDLDGNVKIMFRVSDNGIGMSEEFMEKMFLPFAQEDNSNSRQFGGSGLGLSICKEFIEAMGGELIVESKLGYGSIFTFNLEFKQYMNEQEEDNIQDIDEKLLKDKNILLVEDNEINRMITKEILTELGLNVKCATNGEEAIGMFYKSEVNYYSYILMDIKIPIIDGYKATKIIRSFKREDSKSIKIIAMSANDFKEDKEEAINSGMDLYTSKPINREGIIKALL</sequence>
<dbReference type="GO" id="GO:0009927">
    <property type="term" value="F:histidine phosphotransfer kinase activity"/>
    <property type="evidence" value="ECO:0007669"/>
    <property type="project" value="TreeGrafter"/>
</dbReference>
<dbReference type="GO" id="GO:0005886">
    <property type="term" value="C:plasma membrane"/>
    <property type="evidence" value="ECO:0007669"/>
    <property type="project" value="TreeGrafter"/>
</dbReference>
<dbReference type="EC" id="2.7.13.3" evidence="3"/>
<dbReference type="Pfam" id="PF00072">
    <property type="entry name" value="Response_reg"/>
    <property type="match status" value="1"/>
</dbReference>
<dbReference type="InterPro" id="IPR003661">
    <property type="entry name" value="HisK_dim/P_dom"/>
</dbReference>
<evidence type="ECO:0000259" key="14">
    <source>
        <dbReference type="PROSITE" id="PS50110"/>
    </source>
</evidence>
<evidence type="ECO:0000259" key="13">
    <source>
        <dbReference type="PROSITE" id="PS50109"/>
    </source>
</evidence>
<dbReference type="PROSITE" id="PS50109">
    <property type="entry name" value="HIS_KIN"/>
    <property type="match status" value="1"/>
</dbReference>
<keyword evidence="12" id="KW-1133">Transmembrane helix</keyword>
<keyword evidence="12" id="KW-0472">Membrane</keyword>
<keyword evidence="15" id="KW-0547">Nucleotide-binding</keyword>
<proteinExistence type="inferred from homology"/>
<evidence type="ECO:0000256" key="12">
    <source>
        <dbReference type="SAM" id="Phobius"/>
    </source>
</evidence>
<dbReference type="Gene3D" id="1.10.287.130">
    <property type="match status" value="1"/>
</dbReference>
<reference evidence="15" key="1">
    <citation type="submission" date="2022-05" db="EMBL/GenBank/DDBJ databases">
        <title>Draft genome sequence of Clostridium tertium strain CP3 isolated from Peru.</title>
        <authorList>
            <person name="Hurtado R."/>
            <person name="Lima L."/>
            <person name="Sousa T."/>
            <person name="Jaiswal A.K."/>
            <person name="Tiwari S."/>
            <person name="Maturrano L."/>
            <person name="Brenig B."/>
            <person name="Azevedo V."/>
        </authorList>
    </citation>
    <scope>NUCLEOTIDE SEQUENCE</scope>
    <source>
        <strain evidence="15">CP3</strain>
    </source>
</reference>
<evidence type="ECO:0000313" key="15">
    <source>
        <dbReference type="EMBL" id="MDC4240212.1"/>
    </source>
</evidence>
<dbReference type="SMART" id="SM00387">
    <property type="entry name" value="HATPase_c"/>
    <property type="match status" value="1"/>
</dbReference>
<evidence type="ECO:0000313" key="16">
    <source>
        <dbReference type="Proteomes" id="UP001141183"/>
    </source>
</evidence>
<dbReference type="CDD" id="cd17546">
    <property type="entry name" value="REC_hyHK_CKI1_RcsC-like"/>
    <property type="match status" value="1"/>
</dbReference>
<comment type="catalytic activity">
    <reaction evidence="1">
        <text>ATP + protein L-histidine = ADP + protein N-phospho-L-histidine.</text>
        <dbReference type="EC" id="2.7.13.3"/>
    </reaction>
</comment>
<dbReference type="Gene3D" id="3.30.565.10">
    <property type="entry name" value="Histidine kinase-like ATPase, C-terminal domain"/>
    <property type="match status" value="1"/>
</dbReference>
<keyword evidence="8" id="KW-0902">Two-component regulatory system</keyword>
<dbReference type="GO" id="GO:0005524">
    <property type="term" value="F:ATP binding"/>
    <property type="evidence" value="ECO:0007669"/>
    <property type="project" value="UniProtKB-KW"/>
</dbReference>
<dbReference type="SMART" id="SM00448">
    <property type="entry name" value="REC"/>
    <property type="match status" value="1"/>
</dbReference>
<dbReference type="SUPFAM" id="SSF52172">
    <property type="entry name" value="CheY-like"/>
    <property type="match status" value="1"/>
</dbReference>
<evidence type="ECO:0000256" key="3">
    <source>
        <dbReference type="ARBA" id="ARBA00012438"/>
    </source>
</evidence>
<keyword evidence="12" id="KW-0812">Transmembrane</keyword>
<comment type="function">
    <text evidence="9">May play the central regulatory role in sporulation. It may be an element of the effector pathway responsible for the activation of sporulation genes in response to nutritional stress. Spo0A may act in concert with spo0H (a sigma factor) to control the expression of some genes that are critical to the sporulation process.</text>
</comment>
<organism evidence="15 16">
    <name type="scientific">Clostridium tertium</name>
    <dbReference type="NCBI Taxonomy" id="1559"/>
    <lineage>
        <taxon>Bacteria</taxon>
        <taxon>Bacillati</taxon>
        <taxon>Bacillota</taxon>
        <taxon>Clostridia</taxon>
        <taxon>Eubacteriales</taxon>
        <taxon>Clostridiaceae</taxon>
        <taxon>Clostridium</taxon>
    </lineage>
</organism>
<dbReference type="PRINTS" id="PR00344">
    <property type="entry name" value="BCTRLSENSOR"/>
</dbReference>
<evidence type="ECO:0000256" key="5">
    <source>
        <dbReference type="ARBA" id="ARBA00022553"/>
    </source>
</evidence>
<dbReference type="CDD" id="cd16922">
    <property type="entry name" value="HATPase_EvgS-ArcB-TorS-like"/>
    <property type="match status" value="1"/>
</dbReference>